<evidence type="ECO:0000313" key="10">
    <source>
        <dbReference type="EMBL" id="EUB62331.1"/>
    </source>
</evidence>
<dbReference type="GO" id="GO:0005743">
    <property type="term" value="C:mitochondrial inner membrane"/>
    <property type="evidence" value="ECO:0007669"/>
    <property type="project" value="UniProtKB-SubCell"/>
</dbReference>
<dbReference type="STRING" id="6210.W6UMH3"/>
<evidence type="ECO:0000256" key="9">
    <source>
        <dbReference type="SAM" id="MobiDB-lite"/>
    </source>
</evidence>
<dbReference type="AlphaFoldDB" id="W6UMH3"/>
<dbReference type="GO" id="GO:0006850">
    <property type="term" value="P:pyruvate import into mitochondria"/>
    <property type="evidence" value="ECO:0007669"/>
    <property type="project" value="InterPro"/>
</dbReference>
<feature type="compositionally biased region" description="Basic residues" evidence="9">
    <location>
        <begin position="151"/>
        <end position="164"/>
    </location>
</feature>
<feature type="compositionally biased region" description="Polar residues" evidence="9">
    <location>
        <begin position="1"/>
        <end position="10"/>
    </location>
</feature>
<feature type="compositionally biased region" description="Basic residues" evidence="9">
    <location>
        <begin position="68"/>
        <end position="77"/>
    </location>
</feature>
<keyword evidence="4" id="KW-0812">Transmembrane</keyword>
<evidence type="ECO:0000256" key="7">
    <source>
        <dbReference type="ARBA" id="ARBA00023128"/>
    </source>
</evidence>
<evidence type="ECO:0000256" key="8">
    <source>
        <dbReference type="ARBA" id="ARBA00023136"/>
    </source>
</evidence>
<dbReference type="Pfam" id="PF03650">
    <property type="entry name" value="MPC"/>
    <property type="match status" value="1"/>
</dbReference>
<dbReference type="OrthoDB" id="1697690at2759"/>
<keyword evidence="7" id="KW-0496">Mitochondrion</keyword>
<dbReference type="KEGG" id="egl:EGR_02784"/>
<comment type="caution">
    <text evidence="10">The sequence shown here is derived from an EMBL/GenBank/DDBJ whole genome shotgun (WGS) entry which is preliminary data.</text>
</comment>
<dbReference type="EMBL" id="APAU02000013">
    <property type="protein sequence ID" value="EUB62331.1"/>
    <property type="molecule type" value="Genomic_DNA"/>
</dbReference>
<organism evidence="10 11">
    <name type="scientific">Echinococcus granulosus</name>
    <name type="common">Hydatid tapeworm</name>
    <dbReference type="NCBI Taxonomy" id="6210"/>
    <lineage>
        <taxon>Eukaryota</taxon>
        <taxon>Metazoa</taxon>
        <taxon>Spiralia</taxon>
        <taxon>Lophotrochozoa</taxon>
        <taxon>Platyhelminthes</taxon>
        <taxon>Cestoda</taxon>
        <taxon>Eucestoda</taxon>
        <taxon>Cyclophyllidea</taxon>
        <taxon>Taeniidae</taxon>
        <taxon>Echinococcus</taxon>
        <taxon>Echinococcus granulosus group</taxon>
    </lineage>
</organism>
<keyword evidence="11" id="KW-1185">Reference proteome</keyword>
<sequence length="570" mass="62304">MGMRMSSTRFDSSDVASAERLSPHSHHHHRSSSPTTGPRARSLSHNHQHTAATGSASTLDEPGSSSGHRTRRGHGHTGHNVPPMVMLDRLIADIEANGGVISPDDPRIIRLLQVYRTSAAESGEASGRARPVSVLDADSLFAGTEGASMGRGHRSRRSGGRHHSPTAVATAADDGALEERLSAVRRQVLLSLTAASSSSPHRRRQWPESLLLLSGRDRPCIFCKRMIPHDDYDLHYVMCLTRPRVTYNDASIIGSKESRHVLSTLETSSGGGSLQTVNIPHSQAPTLTTSAVYVLSSKSGSSRPQGGAECCTDSGGQSTTIDGHTRYSDCGAWSGLGRYETGAFSRPPCSSQMRGNIECSGSKEVQEQSPLCVDWLASETEMNLSCIIPCNKSKVAQPLTSFKPRTRRNAVSGIIVLLRFAICNAAFQYGDCSILRLAHAYGFVMASRLFRRVWNKEFRDYLCSTHFWGPVANWGLPLAALGDLKKNPELISGNMTFALLCYSALFMRFAILVRPRNLLLFACHFTNETAQGIQGLRFIDYWHVKSEEQREAIRKSFLVPTPELASEKAS</sequence>
<dbReference type="CTD" id="36338499"/>
<keyword evidence="5" id="KW-0999">Mitochondrion inner membrane</keyword>
<gene>
    <name evidence="10" type="ORF">EGR_02784</name>
</gene>
<keyword evidence="8" id="KW-0472">Membrane</keyword>
<evidence type="ECO:0000256" key="4">
    <source>
        <dbReference type="ARBA" id="ARBA00022692"/>
    </source>
</evidence>
<feature type="region of interest" description="Disordered" evidence="9">
    <location>
        <begin position="144"/>
        <end position="174"/>
    </location>
</feature>
<evidence type="ECO:0000256" key="1">
    <source>
        <dbReference type="ARBA" id="ARBA00004448"/>
    </source>
</evidence>
<evidence type="ECO:0000256" key="5">
    <source>
        <dbReference type="ARBA" id="ARBA00022792"/>
    </source>
</evidence>
<evidence type="ECO:0000256" key="3">
    <source>
        <dbReference type="ARBA" id="ARBA00022448"/>
    </source>
</evidence>
<dbReference type="Proteomes" id="UP000019149">
    <property type="component" value="Unassembled WGS sequence"/>
</dbReference>
<feature type="compositionally biased region" description="Polar residues" evidence="9">
    <location>
        <begin position="49"/>
        <end position="58"/>
    </location>
</feature>
<proteinExistence type="inferred from homology"/>
<reference evidence="10 11" key="1">
    <citation type="journal article" date="2013" name="Nat. Genet.">
        <title>The genome of the hydatid tapeworm Echinococcus granulosus.</title>
        <authorList>
            <person name="Zheng H."/>
            <person name="Zhang W."/>
            <person name="Zhang L."/>
            <person name="Zhang Z."/>
            <person name="Li J."/>
            <person name="Lu G."/>
            <person name="Zhu Y."/>
            <person name="Wang Y."/>
            <person name="Huang Y."/>
            <person name="Liu J."/>
            <person name="Kang H."/>
            <person name="Chen J."/>
            <person name="Wang L."/>
            <person name="Chen A."/>
            <person name="Yu S."/>
            <person name="Gao Z."/>
            <person name="Jin L."/>
            <person name="Gu W."/>
            <person name="Wang Z."/>
            <person name="Zhao L."/>
            <person name="Shi B."/>
            <person name="Wen H."/>
            <person name="Lin R."/>
            <person name="Jones M.K."/>
            <person name="Brejova B."/>
            <person name="Vinar T."/>
            <person name="Zhao G."/>
            <person name="McManus D.P."/>
            <person name="Chen Z."/>
            <person name="Zhou Y."/>
            <person name="Wang S."/>
        </authorList>
    </citation>
    <scope>NUCLEOTIDE SEQUENCE [LARGE SCALE GENOMIC DNA]</scope>
</reference>
<dbReference type="PANTHER" id="PTHR14154">
    <property type="entry name" value="UPF0041 BRAIN PROTEIN 44-RELATED"/>
    <property type="match status" value="1"/>
</dbReference>
<evidence type="ECO:0000256" key="2">
    <source>
        <dbReference type="ARBA" id="ARBA00006416"/>
    </source>
</evidence>
<accession>W6UMH3</accession>
<dbReference type="RefSeq" id="XP_024353527.1">
    <property type="nucleotide sequence ID" value="XM_024492033.1"/>
</dbReference>
<keyword evidence="3" id="KW-0813">Transport</keyword>
<comment type="similarity">
    <text evidence="2">Belongs to the mitochondrial pyruvate carrier (MPC) (TC 2.A.105) family.</text>
</comment>
<feature type="region of interest" description="Disordered" evidence="9">
    <location>
        <begin position="1"/>
        <end position="82"/>
    </location>
</feature>
<evidence type="ECO:0000256" key="6">
    <source>
        <dbReference type="ARBA" id="ARBA00022989"/>
    </source>
</evidence>
<comment type="subcellular location">
    <subcellularLocation>
        <location evidence="1">Mitochondrion inner membrane</location>
        <topology evidence="1">Multi-pass membrane protein</topology>
    </subcellularLocation>
</comment>
<keyword evidence="6" id="KW-1133">Transmembrane helix</keyword>
<name>W6UMH3_ECHGR</name>
<dbReference type="InterPro" id="IPR005336">
    <property type="entry name" value="MPC"/>
</dbReference>
<dbReference type="GeneID" id="36338499"/>
<evidence type="ECO:0000313" key="11">
    <source>
        <dbReference type="Proteomes" id="UP000019149"/>
    </source>
</evidence>
<protein>
    <submittedName>
        <fullName evidence="10">Brain protein 44-like protein</fullName>
    </submittedName>
</protein>